<keyword evidence="3" id="KW-1185">Reference proteome</keyword>
<evidence type="ECO:0000313" key="2">
    <source>
        <dbReference type="EMBL" id="CAE6789271.1"/>
    </source>
</evidence>
<evidence type="ECO:0000256" key="1">
    <source>
        <dbReference type="SAM" id="Phobius"/>
    </source>
</evidence>
<keyword evidence="1" id="KW-0812">Transmembrane</keyword>
<feature type="transmembrane region" description="Helical" evidence="1">
    <location>
        <begin position="334"/>
        <end position="358"/>
    </location>
</feature>
<reference evidence="2 3" key="1">
    <citation type="submission" date="2021-02" db="EMBL/GenBank/DDBJ databases">
        <authorList>
            <person name="Han P."/>
        </authorList>
    </citation>
    <scope>NUCLEOTIDE SEQUENCE [LARGE SCALE GENOMIC DNA]</scope>
    <source>
        <strain evidence="2">Candidatus Nitrospira sp. ZN2</strain>
    </source>
</reference>
<name>A0ABN7MBI0_9BACT</name>
<feature type="transmembrane region" description="Helical" evidence="1">
    <location>
        <begin position="114"/>
        <end position="138"/>
    </location>
</feature>
<dbReference type="EMBL" id="CAJNBJ010000018">
    <property type="protein sequence ID" value="CAE6789271.1"/>
    <property type="molecule type" value="Genomic_DNA"/>
</dbReference>
<accession>A0ABN7MBI0</accession>
<proteinExistence type="predicted"/>
<dbReference type="RefSeq" id="WP_213043838.1">
    <property type="nucleotide sequence ID" value="NZ_CAJNBJ010000018.1"/>
</dbReference>
<evidence type="ECO:0008006" key="4">
    <source>
        <dbReference type="Google" id="ProtNLM"/>
    </source>
</evidence>
<dbReference type="Proteomes" id="UP000675880">
    <property type="component" value="Unassembled WGS sequence"/>
</dbReference>
<sequence>MLLIALIPLVLVHIPPLVDYPNHLARVHILADNGQHPLLRQYYEIHWDLLPNLAIDILLPPLLTVVSVETAGKLFLGLILTFLAFGTIALHRALHQRWSPWPILAFFFLYNSVFLWGFLNYLFGLGLALLSSALWITLRDRSARLLIPLFSLLAVVLFFAHLFAFGVFALVVLSYEGASWWSHRHAGGRFMETSLGKALPTTVLPMILLILSPTFRTNPADYPFWLRGLPPPPAVTFLPLNVKVEAFKGVLRTEHQGLDRVSAVLLVGLVGVGLWRRQWSLRPSMYLPLAATLGAALAMPASIGTTAVVDIRMPVVVVLLAIASSDWPNWRRRWFVPVALAFSLLFVMRMAVITEGWLETDRHYRQFIAALDQLPEGTRLLSAIKLASYDANSPRDSRIPETRPMVNLSCWGIIRRSAFVSNLFTAPGQQPVQLTPPMRSLLTVEEFLAQAVPIPWDRFRTQYDYVVVRRTQTLRPPVPSDFVPVTQGEEFTLYRIPERQP</sequence>
<comment type="caution">
    <text evidence="2">The sequence shown here is derived from an EMBL/GenBank/DDBJ whole genome shotgun (WGS) entry which is preliminary data.</text>
</comment>
<protein>
    <recommendedName>
        <fullName evidence="4">Glycosyltransferase RgtA/B/C/D-like domain-containing protein</fullName>
    </recommendedName>
</protein>
<gene>
    <name evidence="2" type="ORF">NSPZN2_50263</name>
</gene>
<feature type="transmembrane region" description="Helical" evidence="1">
    <location>
        <begin position="295"/>
        <end position="322"/>
    </location>
</feature>
<organism evidence="2 3">
    <name type="scientific">Nitrospira defluvii</name>
    <dbReference type="NCBI Taxonomy" id="330214"/>
    <lineage>
        <taxon>Bacteria</taxon>
        <taxon>Pseudomonadati</taxon>
        <taxon>Nitrospirota</taxon>
        <taxon>Nitrospiria</taxon>
        <taxon>Nitrospirales</taxon>
        <taxon>Nitrospiraceae</taxon>
        <taxon>Nitrospira</taxon>
    </lineage>
</organism>
<feature type="transmembrane region" description="Helical" evidence="1">
    <location>
        <begin position="257"/>
        <end position="275"/>
    </location>
</feature>
<keyword evidence="1" id="KW-1133">Transmembrane helix</keyword>
<evidence type="ECO:0000313" key="3">
    <source>
        <dbReference type="Proteomes" id="UP000675880"/>
    </source>
</evidence>
<keyword evidence="1" id="KW-0472">Membrane</keyword>
<feature type="transmembrane region" description="Helical" evidence="1">
    <location>
        <begin position="145"/>
        <end position="175"/>
    </location>
</feature>
<feature type="transmembrane region" description="Helical" evidence="1">
    <location>
        <begin position="75"/>
        <end position="94"/>
    </location>
</feature>